<dbReference type="OMA" id="YNQAKYH"/>
<accession>A0A1Y3DTG8</accession>
<evidence type="ECO:0000313" key="2">
    <source>
        <dbReference type="Proteomes" id="UP000195012"/>
    </source>
</evidence>
<dbReference type="OrthoDB" id="373391at2759"/>
<protein>
    <submittedName>
        <fullName evidence="1">Uncharacterized protein</fullName>
    </submittedName>
</protein>
<dbReference type="AlphaFoldDB" id="A0A1Y3DTG8"/>
<dbReference type="eggNOG" id="ENOG502QXTU">
    <property type="taxonomic scope" value="Eukaryota"/>
</dbReference>
<organism evidence="1 2">
    <name type="scientific">Plasmodium knowlesi</name>
    <dbReference type="NCBI Taxonomy" id="5850"/>
    <lineage>
        <taxon>Eukaryota</taxon>
        <taxon>Sar</taxon>
        <taxon>Alveolata</taxon>
        <taxon>Apicomplexa</taxon>
        <taxon>Aconoidasida</taxon>
        <taxon>Haemosporida</taxon>
        <taxon>Plasmodiidae</taxon>
        <taxon>Plasmodium</taxon>
        <taxon>Plasmodium (Plasmodium)</taxon>
    </lineage>
</organism>
<comment type="caution">
    <text evidence="1">The sequence shown here is derived from an EMBL/GenBank/DDBJ whole genome shotgun (WGS) entry which is preliminary data.</text>
</comment>
<reference evidence="1 2" key="1">
    <citation type="submission" date="2017-05" db="EMBL/GenBank/DDBJ databases">
        <title>PacBio assembly of a Plasmodium knowlesi genome sequence with Hi-C correction and manual annotation of the SICAvar gene family.</title>
        <authorList>
            <person name="Lapp S.A."/>
            <person name="Geraldo J.A."/>
            <person name="Chien J.-T."/>
            <person name="Ay F."/>
            <person name="Pakala S.B."/>
            <person name="Batugedara G."/>
            <person name="Humphrey J.C."/>
            <person name="Debarry J.D."/>
            <person name="Le Roch K.G."/>
            <person name="Galinski M.R."/>
            <person name="Kissinger J.C."/>
        </authorList>
    </citation>
    <scope>NUCLEOTIDE SEQUENCE [LARGE SCALE GENOMIC DNA]</scope>
    <source>
        <strain evidence="2">Malayan Strain Pk1 (A+)</strain>
    </source>
</reference>
<dbReference type="VEuPathDB" id="PlasmoDB:PKNH_0514500"/>
<dbReference type="Proteomes" id="UP000195012">
    <property type="component" value="Unassembled WGS sequence"/>
</dbReference>
<sequence>MALTTDYSKLSDLIHQSPDSPSLYNQAKYHTQKQNDSFYDIKRFMCLGNSIPDDANYDVDHLLNQGEKKCKDILTESFKVVGYKYCTTNNNDNVHFSKLFNDHYSNLFYCMHLHNDDKKCNSLFKNFYETISQGQSGGKKQP</sequence>
<evidence type="ECO:0000313" key="1">
    <source>
        <dbReference type="EMBL" id="OTN67944.1"/>
    </source>
</evidence>
<gene>
    <name evidence="1" type="ORF">PKNOH_S04367100</name>
</gene>
<dbReference type="EMBL" id="NETL01000018">
    <property type="protein sequence ID" value="OTN67944.1"/>
    <property type="molecule type" value="Genomic_DNA"/>
</dbReference>
<name>A0A1Y3DTG8_PLAKN</name>
<proteinExistence type="predicted"/>
<dbReference type="VEuPathDB" id="PlasmoDB:PKNOH_S04367100"/>
<dbReference type="VEuPathDB" id="PlasmoDB:PKA1H_050020000"/>